<evidence type="ECO:0000313" key="2">
    <source>
        <dbReference type="EMBL" id="HIT97711.1"/>
    </source>
</evidence>
<accession>A0A9D1H978</accession>
<dbReference type="AlphaFoldDB" id="A0A9D1H978"/>
<evidence type="ECO:0000313" key="3">
    <source>
        <dbReference type="Proteomes" id="UP000824161"/>
    </source>
</evidence>
<feature type="transmembrane region" description="Helical" evidence="1">
    <location>
        <begin position="51"/>
        <end position="74"/>
    </location>
</feature>
<dbReference type="Proteomes" id="UP000824161">
    <property type="component" value="Unassembled WGS sequence"/>
</dbReference>
<comment type="caution">
    <text evidence="2">The sequence shown here is derived from an EMBL/GenBank/DDBJ whole genome shotgun (WGS) entry which is preliminary data.</text>
</comment>
<keyword evidence="1" id="KW-0472">Membrane</keyword>
<proteinExistence type="predicted"/>
<keyword evidence="1" id="KW-1133">Transmembrane helix</keyword>
<reference evidence="2" key="1">
    <citation type="submission" date="2020-10" db="EMBL/GenBank/DDBJ databases">
        <authorList>
            <person name="Gilroy R."/>
        </authorList>
    </citation>
    <scope>NUCLEOTIDE SEQUENCE</scope>
    <source>
        <strain evidence="2">1383</strain>
    </source>
</reference>
<feature type="transmembrane region" description="Helical" evidence="1">
    <location>
        <begin position="107"/>
        <end position="132"/>
    </location>
</feature>
<organism evidence="2 3">
    <name type="scientific">Candidatus Merdimorpha stercoravium</name>
    <dbReference type="NCBI Taxonomy" id="2840863"/>
    <lineage>
        <taxon>Bacteria</taxon>
        <taxon>Pseudomonadati</taxon>
        <taxon>Bacteroidota</taxon>
        <taxon>Flavobacteriia</taxon>
        <taxon>Flavobacteriales</taxon>
        <taxon>Candidatus Merdimorpha</taxon>
    </lineage>
</organism>
<reference evidence="2" key="2">
    <citation type="journal article" date="2021" name="PeerJ">
        <title>Extensive microbial diversity within the chicken gut microbiome revealed by metagenomics and culture.</title>
        <authorList>
            <person name="Gilroy R."/>
            <person name="Ravi A."/>
            <person name="Getino M."/>
            <person name="Pursley I."/>
            <person name="Horton D.L."/>
            <person name="Alikhan N.F."/>
            <person name="Baker D."/>
            <person name="Gharbi K."/>
            <person name="Hall N."/>
            <person name="Watson M."/>
            <person name="Adriaenssens E.M."/>
            <person name="Foster-Nyarko E."/>
            <person name="Jarju S."/>
            <person name="Secka A."/>
            <person name="Antonio M."/>
            <person name="Oren A."/>
            <person name="Chaudhuri R.R."/>
            <person name="La Ragione R."/>
            <person name="Hildebrand F."/>
            <person name="Pallen M.J."/>
        </authorList>
    </citation>
    <scope>NUCLEOTIDE SEQUENCE</scope>
    <source>
        <strain evidence="2">1383</strain>
    </source>
</reference>
<name>A0A9D1H978_9FLAO</name>
<keyword evidence="1" id="KW-0812">Transmembrane</keyword>
<gene>
    <name evidence="2" type="ORF">IAC44_02635</name>
</gene>
<protein>
    <submittedName>
        <fullName evidence="2">Uncharacterized protein</fullName>
    </submittedName>
</protein>
<dbReference type="EMBL" id="DVLY01000060">
    <property type="protein sequence ID" value="HIT97711.1"/>
    <property type="molecule type" value="Genomic_DNA"/>
</dbReference>
<evidence type="ECO:0000256" key="1">
    <source>
        <dbReference type="SAM" id="Phobius"/>
    </source>
</evidence>
<sequence length="136" mass="15324">MENTRTDNERFDAMMREAISGIGTSHGFTRRLMVRLEQEKEMARVRRQRRIGTIVAAVVAVGVLALLTGALFYFRGEQVLPLEVLGQWKDRMFLSLSESFAATPVSLLVNIVVAGLSVFAVMSWDAVLNLFFTKRK</sequence>